<dbReference type="InterPro" id="IPR009875">
    <property type="entry name" value="PilZ_domain"/>
</dbReference>
<keyword evidence="3" id="KW-1185">Reference proteome</keyword>
<organism evidence="2 3">
    <name type="scientific">Sphingobium rhizovicinum</name>
    <dbReference type="NCBI Taxonomy" id="432308"/>
    <lineage>
        <taxon>Bacteria</taxon>
        <taxon>Pseudomonadati</taxon>
        <taxon>Pseudomonadota</taxon>
        <taxon>Alphaproteobacteria</taxon>
        <taxon>Sphingomonadales</taxon>
        <taxon>Sphingomonadaceae</taxon>
        <taxon>Sphingobium</taxon>
    </lineage>
</organism>
<reference evidence="3" key="1">
    <citation type="journal article" date="2019" name="Int. J. Syst. Evol. Microbiol.">
        <title>The Global Catalogue of Microorganisms (GCM) 10K type strain sequencing project: providing services to taxonomists for standard genome sequencing and annotation.</title>
        <authorList>
            <consortium name="The Broad Institute Genomics Platform"/>
            <consortium name="The Broad Institute Genome Sequencing Center for Infectious Disease"/>
            <person name="Wu L."/>
            <person name="Ma J."/>
        </authorList>
    </citation>
    <scope>NUCLEOTIDE SEQUENCE [LARGE SCALE GENOMIC DNA]</scope>
    <source>
        <strain evidence="3">CCM 7491</strain>
    </source>
</reference>
<dbReference type="Pfam" id="PF07238">
    <property type="entry name" value="PilZ"/>
    <property type="match status" value="1"/>
</dbReference>
<proteinExistence type="predicted"/>
<accession>A0ABV7NGV7</accession>
<sequence>MTVRDFISLLQIGKLTTAGRQGLCLVRSMSSEQAIVRTSLSLTIGETVQLGLRNGHDLRAIVSEVDGERVVLQLAHPVSLPLLTHPHRRGLNGPESVRLATDCPVLIAMDGQTWRTRMLDISLFGMKIADDRGLCQGREICVHVDGLARRDAQIRWCADGQAGLRLAFGLGYELLDAWLRR</sequence>
<comment type="caution">
    <text evidence="2">The sequence shown here is derived from an EMBL/GenBank/DDBJ whole genome shotgun (WGS) entry which is preliminary data.</text>
</comment>
<gene>
    <name evidence="2" type="ORF">ACFOKF_16170</name>
</gene>
<dbReference type="SUPFAM" id="SSF141371">
    <property type="entry name" value="PilZ domain-like"/>
    <property type="match status" value="1"/>
</dbReference>
<dbReference type="RefSeq" id="WP_380796933.1">
    <property type="nucleotide sequence ID" value="NZ_JBHRVU010000004.1"/>
</dbReference>
<name>A0ABV7NGV7_9SPHN</name>
<evidence type="ECO:0000313" key="2">
    <source>
        <dbReference type="EMBL" id="MFC3442713.1"/>
    </source>
</evidence>
<evidence type="ECO:0000313" key="3">
    <source>
        <dbReference type="Proteomes" id="UP001595681"/>
    </source>
</evidence>
<dbReference type="EMBL" id="JBHRVU010000004">
    <property type="protein sequence ID" value="MFC3442713.1"/>
    <property type="molecule type" value="Genomic_DNA"/>
</dbReference>
<dbReference type="Proteomes" id="UP001595681">
    <property type="component" value="Unassembled WGS sequence"/>
</dbReference>
<protein>
    <submittedName>
        <fullName evidence="2">PilZ domain-containing protein</fullName>
    </submittedName>
</protein>
<evidence type="ECO:0000259" key="1">
    <source>
        <dbReference type="Pfam" id="PF07238"/>
    </source>
</evidence>
<feature type="domain" description="PilZ" evidence="1">
    <location>
        <begin position="96"/>
        <end position="166"/>
    </location>
</feature>